<organism evidence="1 2">
    <name type="scientific">Lishizhenia tianjinensis</name>
    <dbReference type="NCBI Taxonomy" id="477690"/>
    <lineage>
        <taxon>Bacteria</taxon>
        <taxon>Pseudomonadati</taxon>
        <taxon>Bacteroidota</taxon>
        <taxon>Flavobacteriia</taxon>
        <taxon>Flavobacteriales</taxon>
        <taxon>Crocinitomicaceae</taxon>
        <taxon>Lishizhenia</taxon>
    </lineage>
</organism>
<dbReference type="EMBL" id="FPAS01000004">
    <property type="protein sequence ID" value="SFT79534.1"/>
    <property type="molecule type" value="Genomic_DNA"/>
</dbReference>
<dbReference type="PROSITE" id="PS51257">
    <property type="entry name" value="PROKAR_LIPOPROTEIN"/>
    <property type="match status" value="1"/>
</dbReference>
<dbReference type="OrthoDB" id="9779797at2"/>
<dbReference type="STRING" id="477690.SAMN05216474_2371"/>
<reference evidence="1 2" key="1">
    <citation type="submission" date="2016-10" db="EMBL/GenBank/DDBJ databases">
        <authorList>
            <person name="de Groot N.N."/>
        </authorList>
    </citation>
    <scope>NUCLEOTIDE SEQUENCE [LARGE SCALE GENOMIC DNA]</scope>
    <source>
        <strain evidence="1 2">CGMCC 1.7005</strain>
    </source>
</reference>
<dbReference type="InterPro" id="IPR021365">
    <property type="entry name" value="DUF2891"/>
</dbReference>
<sequence>MKTILAFLSFLFVLTACNMNERNKQVEEKIKQLEDSTQLSLEQANLLARLPMDCIGQQYPNKPSMVLESDSSFTTPQQEHPAFYGCFDWHSAVHGHWSLVKLLKSFPDLEHAPSIRYQLAQSITKENIAEELKYFEKKINKSYERTYGWAWLLKLDLELLTWEDTLGVALRANLKPLTDHIVQKYIEFLPKLQYPERVGKHSNTAFGLNFAFDYAMAVDNVELKKVIMERARYFYLDDVKTSACPLGWEPSGSDFLSPCLEEAALMQRILPKEEFRPWLKAFLPELFKKDFEWETGIVSDRTDGQLVHLDGLNFSRAWNLQKLAKLNELKHLNLIAREHIAYSLPNLVGDDYMGGHWLASFAIYALEGDLEK</sequence>
<name>A0A1I7AX98_9FLAO</name>
<protein>
    <recommendedName>
        <fullName evidence="3">DUF2891 domain-containing protein</fullName>
    </recommendedName>
</protein>
<gene>
    <name evidence="1" type="ORF">SAMN05216474_2371</name>
</gene>
<evidence type="ECO:0000313" key="1">
    <source>
        <dbReference type="EMBL" id="SFT79534.1"/>
    </source>
</evidence>
<keyword evidence="2" id="KW-1185">Reference proteome</keyword>
<evidence type="ECO:0000313" key="2">
    <source>
        <dbReference type="Proteomes" id="UP000236454"/>
    </source>
</evidence>
<proteinExistence type="predicted"/>
<dbReference type="Proteomes" id="UP000236454">
    <property type="component" value="Unassembled WGS sequence"/>
</dbReference>
<dbReference type="AlphaFoldDB" id="A0A1I7AX98"/>
<accession>A0A1I7AX98</accession>
<evidence type="ECO:0008006" key="3">
    <source>
        <dbReference type="Google" id="ProtNLM"/>
    </source>
</evidence>
<dbReference type="RefSeq" id="WP_090250131.1">
    <property type="nucleotide sequence ID" value="NZ_FPAS01000004.1"/>
</dbReference>
<dbReference type="Pfam" id="PF11199">
    <property type="entry name" value="DUF2891"/>
    <property type="match status" value="1"/>
</dbReference>